<dbReference type="InterPro" id="IPR011642">
    <property type="entry name" value="Gate_dom"/>
</dbReference>
<evidence type="ECO:0000256" key="1">
    <source>
        <dbReference type="SAM" id="Phobius"/>
    </source>
</evidence>
<dbReference type="Pfam" id="PF02421">
    <property type="entry name" value="FeoB_N"/>
    <property type="match status" value="1"/>
</dbReference>
<keyword evidence="1" id="KW-1133">Transmembrane helix</keyword>
<keyword evidence="1" id="KW-0812">Transmembrane</keyword>
<protein>
    <submittedName>
        <fullName evidence="3">Ferrous iron transport protein B</fullName>
    </submittedName>
</protein>
<evidence type="ECO:0000313" key="4">
    <source>
        <dbReference type="Proteomes" id="UP000008366"/>
    </source>
</evidence>
<dbReference type="InterPro" id="IPR050860">
    <property type="entry name" value="FeoB_GTPase"/>
</dbReference>
<dbReference type="GO" id="GO:0005525">
    <property type="term" value="F:GTP binding"/>
    <property type="evidence" value="ECO:0007669"/>
    <property type="project" value="InterPro"/>
</dbReference>
<dbReference type="InterPro" id="IPR011640">
    <property type="entry name" value="Fe2_transport_prot_B_C"/>
</dbReference>
<dbReference type="PANTHER" id="PTHR43185">
    <property type="entry name" value="FERROUS IRON TRANSPORT PROTEIN B"/>
    <property type="match status" value="1"/>
</dbReference>
<reference evidence="3 4" key="1">
    <citation type="submission" date="2012-08" db="EMBL/GenBank/DDBJ databases">
        <title>Whole genome shotgun sequence of Kineosphaera limosa NBRC 100340.</title>
        <authorList>
            <person name="Yoshida I."/>
            <person name="Isaki S."/>
            <person name="Hosoyama A."/>
            <person name="Tsuchikane K."/>
            <person name="Katsumata H."/>
            <person name="Ando Y."/>
            <person name="Ohji S."/>
            <person name="Hamada M."/>
            <person name="Tamura T."/>
            <person name="Yamazoe A."/>
            <person name="Yamazaki S."/>
            <person name="Fujita N."/>
        </authorList>
    </citation>
    <scope>NUCLEOTIDE SEQUENCE [LARGE SCALE GENOMIC DNA]</scope>
    <source>
        <strain evidence="3 4">NBRC 100340</strain>
    </source>
</reference>
<comment type="caution">
    <text evidence="3">The sequence shown here is derived from an EMBL/GenBank/DDBJ whole genome shotgun (WGS) entry which is preliminary data.</text>
</comment>
<dbReference type="RefSeq" id="WP_006594073.1">
    <property type="nucleotide sequence ID" value="NZ_BAHD01000073.1"/>
</dbReference>
<feature type="transmembrane region" description="Helical" evidence="1">
    <location>
        <begin position="403"/>
        <end position="424"/>
    </location>
</feature>
<dbReference type="SUPFAM" id="SSF52540">
    <property type="entry name" value="P-loop containing nucleoside triphosphate hydrolases"/>
    <property type="match status" value="1"/>
</dbReference>
<dbReference type="Pfam" id="PF07670">
    <property type="entry name" value="Gate"/>
    <property type="match status" value="2"/>
</dbReference>
<dbReference type="Pfam" id="PF07664">
    <property type="entry name" value="FeoB_C"/>
    <property type="match status" value="1"/>
</dbReference>
<dbReference type="GO" id="GO:0015093">
    <property type="term" value="F:ferrous iron transmembrane transporter activity"/>
    <property type="evidence" value="ECO:0007669"/>
    <property type="project" value="InterPro"/>
</dbReference>
<dbReference type="Gene3D" id="3.40.50.300">
    <property type="entry name" value="P-loop containing nucleotide triphosphate hydrolases"/>
    <property type="match status" value="1"/>
</dbReference>
<proteinExistence type="predicted"/>
<gene>
    <name evidence="3" type="primary">feoB</name>
    <name evidence="3" type="ORF">KILIM_073_00210</name>
</gene>
<feature type="transmembrane region" description="Helical" evidence="1">
    <location>
        <begin position="370"/>
        <end position="391"/>
    </location>
</feature>
<dbReference type="STRING" id="1184609.KILIM_073_00210"/>
<dbReference type="Proteomes" id="UP000008366">
    <property type="component" value="Unassembled WGS sequence"/>
</dbReference>
<dbReference type="InterPro" id="IPR030389">
    <property type="entry name" value="G_FEOB_dom"/>
</dbReference>
<feature type="domain" description="FeoB-type G" evidence="2">
    <location>
        <begin position="17"/>
        <end position="184"/>
    </location>
</feature>
<dbReference type="InterPro" id="IPR006073">
    <property type="entry name" value="GTP-bd"/>
</dbReference>
<feature type="transmembrane region" description="Helical" evidence="1">
    <location>
        <begin position="226"/>
        <end position="250"/>
    </location>
</feature>
<feature type="transmembrane region" description="Helical" evidence="1">
    <location>
        <begin position="591"/>
        <end position="610"/>
    </location>
</feature>
<dbReference type="eggNOG" id="COG0370">
    <property type="taxonomic scope" value="Bacteria"/>
</dbReference>
<keyword evidence="4" id="KW-1185">Reference proteome</keyword>
<dbReference type="AlphaFoldDB" id="K6WUM4"/>
<feature type="transmembrane region" description="Helical" evidence="1">
    <location>
        <begin position="622"/>
        <end position="646"/>
    </location>
</feature>
<organism evidence="3 4">
    <name type="scientific">Kineosphaera limosa NBRC 100340</name>
    <dbReference type="NCBI Taxonomy" id="1184609"/>
    <lineage>
        <taxon>Bacteria</taxon>
        <taxon>Bacillati</taxon>
        <taxon>Actinomycetota</taxon>
        <taxon>Actinomycetes</taxon>
        <taxon>Micrococcales</taxon>
        <taxon>Dermatophilaceae</taxon>
        <taxon>Kineosphaera</taxon>
    </lineage>
</organism>
<dbReference type="OrthoDB" id="9809127at2"/>
<feature type="transmembrane region" description="Helical" evidence="1">
    <location>
        <begin position="464"/>
        <end position="483"/>
    </location>
</feature>
<dbReference type="PROSITE" id="PS51711">
    <property type="entry name" value="G_FEOB"/>
    <property type="match status" value="1"/>
</dbReference>
<dbReference type="PANTHER" id="PTHR43185:SF1">
    <property type="entry name" value="FE(2+) TRANSPORTER FEOB"/>
    <property type="match status" value="1"/>
</dbReference>
<dbReference type="GO" id="GO:0005886">
    <property type="term" value="C:plasma membrane"/>
    <property type="evidence" value="ECO:0007669"/>
    <property type="project" value="TreeGrafter"/>
</dbReference>
<dbReference type="PRINTS" id="PR00326">
    <property type="entry name" value="GTP1OBG"/>
</dbReference>
<sequence length="647" mass="68944">MSASCHGGEGGTTLTGTRRFALVGSPNSGKTTLFNALTGLRAKTGNYPGVTVARYEGPATVAGQQVVIEDLPGTYSLAAISPDEAIVATVLDRADDSVATPDALLVVLDVTTLRRSLRLLAQVLHRDLPVCVVLTFGDEMSQRHGAIDLEAVRRALGVPVIGVVGGRRSDVDALRDLLSDPASWTQPAVLPPLDPAEQSGWVESVLASAGYRVPEVDRRTRRIDAVLLHPVWGTLTFFAVMFGFFQVIFTVAAPMQAAIESVFAWLAALVAEHVTIGWLASFLGQGLIGGVGAVLVFLPQILLLFLLIAVLEGVGYLSRAALLMDRVMARAGLEGRAFVALLSSLACAIPGIMATRTLPSARDRIATMMGAPLMTCSARLPVFVLLIGLLVPGDSRVGPFGLQGVAMFGLYLLGAFSAMTSAWITSRFVGRSIRGLPFYMELPPYRVPRLRSVVVQMWDSAMAFVRKVTTIILATTIIMWALLNLPVQSPDALARAGVDAGDDVAVSQYVIDHSYAADLGKAVQPVFEPLGFDWRINIGILASLSAREVFVATIGQVAAAENPEEPATALAAMTVSEGPRAGEPLFTPPTIAALLMFFVYALQCMSTIAVMRRETGTWQWPAIAFVSLFAVAWVMAFLAHTVVAALM</sequence>
<evidence type="ECO:0000313" key="3">
    <source>
        <dbReference type="EMBL" id="GAB97541.1"/>
    </source>
</evidence>
<dbReference type="EMBL" id="BAHD01000073">
    <property type="protein sequence ID" value="GAB97541.1"/>
    <property type="molecule type" value="Genomic_DNA"/>
</dbReference>
<name>K6WUM4_9MICO</name>
<accession>K6WUM4</accession>
<feature type="transmembrane region" description="Helical" evidence="1">
    <location>
        <begin position="337"/>
        <end position="358"/>
    </location>
</feature>
<keyword evidence="1" id="KW-0472">Membrane</keyword>
<dbReference type="InterPro" id="IPR027417">
    <property type="entry name" value="P-loop_NTPase"/>
</dbReference>
<evidence type="ECO:0000259" key="2">
    <source>
        <dbReference type="PROSITE" id="PS51711"/>
    </source>
</evidence>
<feature type="transmembrane region" description="Helical" evidence="1">
    <location>
        <begin position="295"/>
        <end position="317"/>
    </location>
</feature>